<dbReference type="InterPro" id="IPR018905">
    <property type="entry name" value="A-galactase_NEW3"/>
</dbReference>
<dbReference type="PANTHER" id="PTHR35902:SF3">
    <property type="entry name" value="NPCBM-ASSOCIATED, NEW3 DOMAIN OF ALPHA-GALACTOSIDASE"/>
    <property type="match status" value="1"/>
</dbReference>
<dbReference type="PANTHER" id="PTHR35902">
    <property type="entry name" value="S-LAYER DOMAIN-LIKE PROTEIN-RELATED"/>
    <property type="match status" value="1"/>
</dbReference>
<dbReference type="Proteomes" id="UP000199126">
    <property type="component" value="Unassembled WGS sequence"/>
</dbReference>
<sequence>MRPALRVFLVGLLLLSVTLPATAQDDQSVVGNPELALFAPDNLLIPGEENVVEVYVANTGSVDRGGPASYLDRVTTARATTLELRPGRAPVTVDTGRYPAGTLPTGTHGPYRFTVIADDDAEPGRYELPVVVTYTYTHIVRYDADNPDREPRFSDWDVTRRLTLVVKVDDRPRFSVGDVESDVQVGSRGTVTVSMTNDGVQTARDTVVTVTATDPEVRFAENATRAEAFVGSWEPGETRRAEYVVDVAPDAAQREYPLRAVVDYRDVRGVDRRSRVLTLSFRPDPEQTFAIQEVNDTLRVEATGRIAGELVNTGTRSVTDAVLVVRSPPESFTALEREYPLGDLAPGDRVPFEFTVAVPNDADPGPRRFGFDVEYETSGGYDVVSDRIDISRAVGERRDVLTVEAVDSTVEIDSDNRLELLVTNVGDETLTDVRASVDPVDPLSSDAPAAFVGTLAPGESTSVAVQVTVDDDAVATTHPMTMTLTYEDERGVSRTAAPLVVGLEIVEPTTTVPVVALVAVVAVVVVGAAWWWLRR</sequence>
<gene>
    <name evidence="3" type="ORF">SAMN04487948_101234</name>
</gene>
<feature type="transmembrane region" description="Helical" evidence="1">
    <location>
        <begin position="514"/>
        <end position="533"/>
    </location>
</feature>
<organism evidence="3 4">
    <name type="scientific">Halogranum amylolyticum</name>
    <dbReference type="NCBI Taxonomy" id="660520"/>
    <lineage>
        <taxon>Archaea</taxon>
        <taxon>Methanobacteriati</taxon>
        <taxon>Methanobacteriota</taxon>
        <taxon>Stenosarchaea group</taxon>
        <taxon>Halobacteria</taxon>
        <taxon>Halobacteriales</taxon>
        <taxon>Haloferacaceae</taxon>
    </lineage>
</organism>
<evidence type="ECO:0000313" key="3">
    <source>
        <dbReference type="EMBL" id="SEO23229.1"/>
    </source>
</evidence>
<protein>
    <submittedName>
        <fullName evidence="3">Uncharacterized conserved protein</fullName>
    </submittedName>
</protein>
<proteinExistence type="predicted"/>
<dbReference type="EMBL" id="FODV01000001">
    <property type="protein sequence ID" value="SEO23229.1"/>
    <property type="molecule type" value="Genomic_DNA"/>
</dbReference>
<evidence type="ECO:0000259" key="2">
    <source>
        <dbReference type="Pfam" id="PF10633"/>
    </source>
</evidence>
<evidence type="ECO:0000256" key="1">
    <source>
        <dbReference type="SAM" id="Phobius"/>
    </source>
</evidence>
<reference evidence="4" key="1">
    <citation type="submission" date="2016-10" db="EMBL/GenBank/DDBJ databases">
        <authorList>
            <person name="Varghese N."/>
            <person name="Submissions S."/>
        </authorList>
    </citation>
    <scope>NUCLEOTIDE SEQUENCE [LARGE SCALE GENOMIC DNA]</scope>
    <source>
        <strain evidence="4">CGMCC 1.10121</strain>
    </source>
</reference>
<dbReference type="OrthoDB" id="56770at2157"/>
<accession>A0A1H8N141</accession>
<keyword evidence="1" id="KW-0812">Transmembrane</keyword>
<dbReference type="AlphaFoldDB" id="A0A1H8N141"/>
<keyword evidence="4" id="KW-1185">Reference proteome</keyword>
<name>A0A1H8N141_9EURY</name>
<keyword evidence="1" id="KW-0472">Membrane</keyword>
<keyword evidence="1" id="KW-1133">Transmembrane helix</keyword>
<dbReference type="RefSeq" id="WP_089820621.1">
    <property type="nucleotide sequence ID" value="NZ_FODV01000001.1"/>
</dbReference>
<dbReference type="InterPro" id="IPR013783">
    <property type="entry name" value="Ig-like_fold"/>
</dbReference>
<dbReference type="Gene3D" id="2.60.40.10">
    <property type="entry name" value="Immunoglobulins"/>
    <property type="match status" value="1"/>
</dbReference>
<evidence type="ECO:0000313" key="4">
    <source>
        <dbReference type="Proteomes" id="UP000199126"/>
    </source>
</evidence>
<feature type="domain" description="Alpha-galactosidase NEW3" evidence="2">
    <location>
        <begin position="411"/>
        <end position="486"/>
    </location>
</feature>
<dbReference type="Pfam" id="PF10633">
    <property type="entry name" value="NPCBM_assoc"/>
    <property type="match status" value="1"/>
</dbReference>